<evidence type="ECO:0000256" key="1">
    <source>
        <dbReference type="ARBA" id="ARBA00003798"/>
    </source>
</evidence>
<feature type="region of interest" description="Disordered" evidence="12">
    <location>
        <begin position="697"/>
        <end position="720"/>
    </location>
</feature>
<name>A0A8H8RK99_9HELO</name>
<proteinExistence type="inferred from homology"/>
<dbReference type="GO" id="GO:0051731">
    <property type="term" value="F:polynucleotide 5'-hydroxyl-kinase activity"/>
    <property type="evidence" value="ECO:0007669"/>
    <property type="project" value="InterPro"/>
</dbReference>
<organism evidence="14 15">
    <name type="scientific">Lachnellula subtilissima</name>
    <dbReference type="NCBI Taxonomy" id="602034"/>
    <lineage>
        <taxon>Eukaryota</taxon>
        <taxon>Fungi</taxon>
        <taxon>Dikarya</taxon>
        <taxon>Ascomycota</taxon>
        <taxon>Pezizomycotina</taxon>
        <taxon>Leotiomycetes</taxon>
        <taxon>Helotiales</taxon>
        <taxon>Lachnaceae</taxon>
        <taxon>Lachnellula</taxon>
    </lineage>
</organism>
<keyword evidence="15" id="KW-1185">Reference proteome</keyword>
<dbReference type="Gene3D" id="3.40.50.300">
    <property type="entry name" value="P-loop containing nucleotide triphosphate hydrolases"/>
    <property type="match status" value="1"/>
</dbReference>
<sequence>MSSYRKKRKLDKETPRQTPQLSAVAARRALQSKAQAPPTQNNDSESSIYDETATSAFSVLKTTAPVPQEVSVDETTQKDRNDETGSSTPIIDVEEEDGKNALSSTGSRAESPEVVLERPSIPLSSFKPNKNSVKELKGNIIVLSLAPGERLVLVGQCAITVRKGQITLLGATLQASKTLHRVYAPSSHALPVIRCMATEIDAAEVCLHQCESGLGHLKSLSPLFGKLWNDGSGPLGPDFESILGKKYASTYQIVRSTLSLNEHMLNFDQLFSSQDGPPKAFLYPLISPPEWNAALSKLTESGTQVSAVFVCGPKSSGKSTFGRLLTNRLLSNPNGIALLDLDPGQPEYSTPGHLSLVHLREPNLGPPYTHPVPHGKSRTICSHAIGAVTPSMDPAFYMACASDLLAHYRNLLSTWPNCPLVINTPGWVLGTGLEILVQLITKIRPTDIIYMSQAGPPEVTASLKEAAKGRPLFTLPSQASEYTTRTAAHLRTMQSMSYFHLDPSSNGQKFKTKPLTSIPPWEIRYSGEDPGILGIICYGEQPPAEFLADTINGSLLSIVAIDDDAAIPGWHTQDENKLQAIDQEFISLTTDPNLDPFDTTAQPLQTPLLIRTPTEDLPYFNPLNSITLDPTHSHTIGLALVRGIDIPRRRLQILTPIPAALIEELNESGKKIVLVSGKLDTPGWAYTESLVLEKEKRKQGEDVQMGGGMGEAPWVERLEGSQGRGVGARVWRVRRDLGKMGDGD</sequence>
<evidence type="ECO:0000256" key="6">
    <source>
        <dbReference type="ARBA" id="ARBA00022552"/>
    </source>
</evidence>
<keyword evidence="8" id="KW-0547">Nucleotide-binding</keyword>
<comment type="subcellular location">
    <subcellularLocation>
        <location evidence="2">Nucleus</location>
        <location evidence="2">Nucleolus</location>
    </subcellularLocation>
</comment>
<keyword evidence="7" id="KW-0808">Transferase</keyword>
<dbReference type="SUPFAM" id="SSF52540">
    <property type="entry name" value="P-loop containing nucleoside triphosphate hydrolases"/>
    <property type="match status" value="1"/>
</dbReference>
<feature type="region of interest" description="Disordered" evidence="12">
    <location>
        <begin position="1"/>
        <end position="114"/>
    </location>
</feature>
<comment type="function">
    <text evidence="1">Polynucleotide 5'-kinase involved in rRNA processing.</text>
</comment>
<evidence type="ECO:0000259" key="13">
    <source>
        <dbReference type="Pfam" id="PF16575"/>
    </source>
</evidence>
<evidence type="ECO:0000256" key="5">
    <source>
        <dbReference type="ARBA" id="ARBA00019824"/>
    </source>
</evidence>
<comment type="caution">
    <text evidence="14">The sequence shown here is derived from an EMBL/GenBank/DDBJ whole genome shotgun (WGS) entry which is preliminary data.</text>
</comment>
<evidence type="ECO:0000256" key="10">
    <source>
        <dbReference type="ARBA" id="ARBA00022840"/>
    </source>
</evidence>
<dbReference type="InterPro" id="IPR032319">
    <property type="entry name" value="CLP1_P"/>
</dbReference>
<dbReference type="GO" id="GO:0005730">
    <property type="term" value="C:nucleolus"/>
    <property type="evidence" value="ECO:0007669"/>
    <property type="project" value="UniProtKB-SubCell"/>
</dbReference>
<keyword evidence="9 14" id="KW-0418">Kinase</keyword>
<keyword evidence="6" id="KW-0698">rRNA processing</keyword>
<dbReference type="Proteomes" id="UP000462212">
    <property type="component" value="Unassembled WGS sequence"/>
</dbReference>
<evidence type="ECO:0000256" key="11">
    <source>
        <dbReference type="ARBA" id="ARBA00023242"/>
    </source>
</evidence>
<keyword evidence="10" id="KW-0067">ATP-binding</keyword>
<gene>
    <name evidence="14" type="primary">GRC3</name>
    <name evidence="14" type="ORF">LSUB1_G005556</name>
</gene>
<evidence type="ECO:0000256" key="9">
    <source>
        <dbReference type="ARBA" id="ARBA00022777"/>
    </source>
</evidence>
<dbReference type="GO" id="GO:0005524">
    <property type="term" value="F:ATP binding"/>
    <property type="evidence" value="ECO:0007669"/>
    <property type="project" value="UniProtKB-KW"/>
</dbReference>
<dbReference type="InterPro" id="IPR027417">
    <property type="entry name" value="P-loop_NTPase"/>
</dbReference>
<dbReference type="PANTHER" id="PTHR12755">
    <property type="entry name" value="CLEAVAGE/POLYADENYLATION FACTOR IA SUBUNIT CLP1P"/>
    <property type="match status" value="1"/>
</dbReference>
<evidence type="ECO:0000256" key="12">
    <source>
        <dbReference type="SAM" id="MobiDB-lite"/>
    </source>
</evidence>
<evidence type="ECO:0000256" key="8">
    <source>
        <dbReference type="ARBA" id="ARBA00022741"/>
    </source>
</evidence>
<dbReference type="GO" id="GO:0000448">
    <property type="term" value="P:cleavage in ITS2 between 5.8S rRNA and LSU-rRNA of tricistronic rRNA transcript (SSU-rRNA, 5.8S rRNA, LSU-rRNA)"/>
    <property type="evidence" value="ECO:0007669"/>
    <property type="project" value="TreeGrafter"/>
</dbReference>
<protein>
    <recommendedName>
        <fullName evidence="5">Polynucleotide 5'-hydroxyl-kinase GRC3</fullName>
    </recommendedName>
    <alternativeName>
        <fullName evidence="4">Polynucleotide 5'-hydroxyl-kinase grc3</fullName>
    </alternativeName>
</protein>
<reference evidence="14 15" key="1">
    <citation type="submission" date="2018-05" db="EMBL/GenBank/DDBJ databases">
        <title>Genome sequencing and assembly of the regulated plant pathogen Lachnellula willkommii and related sister species for the development of diagnostic species identification markers.</title>
        <authorList>
            <person name="Giroux E."/>
            <person name="Bilodeau G."/>
        </authorList>
    </citation>
    <scope>NUCLEOTIDE SEQUENCE [LARGE SCALE GENOMIC DNA]</scope>
    <source>
        <strain evidence="14 15">CBS 197.66</strain>
    </source>
</reference>
<evidence type="ECO:0000256" key="7">
    <source>
        <dbReference type="ARBA" id="ARBA00022679"/>
    </source>
</evidence>
<accession>A0A8H8RK99</accession>
<feature type="domain" description="Clp1 P-loop" evidence="13">
    <location>
        <begin position="312"/>
        <end position="500"/>
    </location>
</feature>
<comment type="similarity">
    <text evidence="3">Belongs to the Clp1 family. NOL9/GRC3 subfamily.</text>
</comment>
<dbReference type="PANTHER" id="PTHR12755:SF3">
    <property type="entry name" value="POLYNUCLEOTIDE 5'-HYDROXYL-KINASE NOL9"/>
    <property type="match status" value="1"/>
</dbReference>
<dbReference type="EMBL" id="QGMJ01000419">
    <property type="protein sequence ID" value="TVY36549.1"/>
    <property type="molecule type" value="Genomic_DNA"/>
</dbReference>
<keyword evidence="11" id="KW-0539">Nucleus</keyword>
<evidence type="ECO:0000313" key="15">
    <source>
        <dbReference type="Proteomes" id="UP000462212"/>
    </source>
</evidence>
<dbReference type="FunFam" id="3.40.50.300:FF:001156">
    <property type="entry name" value="Polynucleotide 5-hydroxyl-kinase grc3"/>
    <property type="match status" value="1"/>
</dbReference>
<evidence type="ECO:0000256" key="3">
    <source>
        <dbReference type="ARBA" id="ARBA00011003"/>
    </source>
</evidence>
<dbReference type="AlphaFoldDB" id="A0A8H8RK99"/>
<evidence type="ECO:0000256" key="2">
    <source>
        <dbReference type="ARBA" id="ARBA00004604"/>
    </source>
</evidence>
<evidence type="ECO:0000313" key="14">
    <source>
        <dbReference type="EMBL" id="TVY36549.1"/>
    </source>
</evidence>
<dbReference type="Pfam" id="PF16575">
    <property type="entry name" value="CLP1_P"/>
    <property type="match status" value="1"/>
</dbReference>
<dbReference type="InterPro" id="IPR045116">
    <property type="entry name" value="Clp1/Grc3"/>
</dbReference>
<feature type="compositionally biased region" description="Polar residues" evidence="12">
    <location>
        <begin position="32"/>
        <end position="61"/>
    </location>
</feature>
<evidence type="ECO:0000256" key="4">
    <source>
        <dbReference type="ARBA" id="ARBA00018706"/>
    </source>
</evidence>
<dbReference type="OrthoDB" id="4054781at2759"/>